<dbReference type="PANTHER" id="PTHR28525">
    <property type="entry name" value="REACTIVE OXYGEN SPECIES MODULATOR 1"/>
    <property type="match status" value="1"/>
</dbReference>
<dbReference type="InterPro" id="IPR018450">
    <property type="entry name" value="Romo1/Mgr2"/>
</dbReference>
<evidence type="ECO:0000313" key="7">
    <source>
        <dbReference type="EMBL" id="CAF9928636.1"/>
    </source>
</evidence>
<sequence>MPPMPTSQHGGMRGPSAFDKWKMGAMLGGSVGLIMGFIFGGFNIMRYGAGTQGPLRMLGTYMLGSGATFGFFMSIGSVIRTEAPSGKNPIAYEALMRMRRPTIEFERRKEP</sequence>
<name>A0A8H3FQ06_9LECA</name>
<accession>A0A8H3FQ06</accession>
<dbReference type="OrthoDB" id="5409308at2759"/>
<keyword evidence="5 6" id="KW-0472">Membrane</keyword>
<comment type="caution">
    <text evidence="7">The sequence shown here is derived from an EMBL/GenBank/DDBJ whole genome shotgun (WGS) entry which is preliminary data.</text>
</comment>
<dbReference type="GO" id="GO:0045039">
    <property type="term" value="P:protein insertion into mitochondrial inner membrane"/>
    <property type="evidence" value="ECO:0007669"/>
    <property type="project" value="TreeGrafter"/>
</dbReference>
<dbReference type="EMBL" id="CAJPDQ010000030">
    <property type="protein sequence ID" value="CAF9928636.1"/>
    <property type="molecule type" value="Genomic_DNA"/>
</dbReference>
<dbReference type="PANTHER" id="PTHR28525:SF1">
    <property type="entry name" value="REACTIVE OXYGEN SPECIES MODULATOR 1"/>
    <property type="match status" value="1"/>
</dbReference>
<dbReference type="Pfam" id="PF10247">
    <property type="entry name" value="Romo1"/>
    <property type="match status" value="1"/>
</dbReference>
<reference evidence="7" key="1">
    <citation type="submission" date="2021-03" db="EMBL/GenBank/DDBJ databases">
        <authorList>
            <person name="Tagirdzhanova G."/>
        </authorList>
    </citation>
    <scope>NUCLEOTIDE SEQUENCE</scope>
</reference>
<feature type="transmembrane region" description="Helical" evidence="6">
    <location>
        <begin position="57"/>
        <end position="79"/>
    </location>
</feature>
<evidence type="ECO:0000256" key="2">
    <source>
        <dbReference type="ARBA" id="ARBA00007839"/>
    </source>
</evidence>
<evidence type="ECO:0000256" key="1">
    <source>
        <dbReference type="ARBA" id="ARBA00004370"/>
    </source>
</evidence>
<evidence type="ECO:0000313" key="8">
    <source>
        <dbReference type="Proteomes" id="UP000664169"/>
    </source>
</evidence>
<dbReference type="AlphaFoldDB" id="A0A8H3FQ06"/>
<protein>
    <submittedName>
        <fullName evidence="7">Subunit of TIM23 translocase complex</fullName>
    </submittedName>
</protein>
<dbReference type="GO" id="GO:0005744">
    <property type="term" value="C:TIM23 mitochondrial import inner membrane translocase complex"/>
    <property type="evidence" value="ECO:0007669"/>
    <property type="project" value="TreeGrafter"/>
</dbReference>
<proteinExistence type="inferred from homology"/>
<feature type="transmembrane region" description="Helical" evidence="6">
    <location>
        <begin position="21"/>
        <end position="45"/>
    </location>
</feature>
<keyword evidence="3 6" id="KW-0812">Transmembrane</keyword>
<organism evidence="7 8">
    <name type="scientific">Gomphillus americanus</name>
    <dbReference type="NCBI Taxonomy" id="1940652"/>
    <lineage>
        <taxon>Eukaryota</taxon>
        <taxon>Fungi</taxon>
        <taxon>Dikarya</taxon>
        <taxon>Ascomycota</taxon>
        <taxon>Pezizomycotina</taxon>
        <taxon>Lecanoromycetes</taxon>
        <taxon>OSLEUM clade</taxon>
        <taxon>Ostropomycetidae</taxon>
        <taxon>Ostropales</taxon>
        <taxon>Graphidaceae</taxon>
        <taxon>Gomphilloideae</taxon>
        <taxon>Gomphillus</taxon>
    </lineage>
</organism>
<keyword evidence="4 6" id="KW-1133">Transmembrane helix</keyword>
<gene>
    <name evidence="7" type="primary">MGR2</name>
    <name evidence="7" type="ORF">GOMPHAMPRED_005188</name>
</gene>
<evidence type="ECO:0000256" key="5">
    <source>
        <dbReference type="ARBA" id="ARBA00023136"/>
    </source>
</evidence>
<keyword evidence="8" id="KW-1185">Reference proteome</keyword>
<evidence type="ECO:0000256" key="3">
    <source>
        <dbReference type="ARBA" id="ARBA00022692"/>
    </source>
</evidence>
<dbReference type="GO" id="GO:0030150">
    <property type="term" value="P:protein import into mitochondrial matrix"/>
    <property type="evidence" value="ECO:0007669"/>
    <property type="project" value="TreeGrafter"/>
</dbReference>
<comment type="similarity">
    <text evidence="2">Belongs to the MGR2 family.</text>
</comment>
<dbReference type="Proteomes" id="UP000664169">
    <property type="component" value="Unassembled WGS sequence"/>
</dbReference>
<evidence type="ECO:0000256" key="6">
    <source>
        <dbReference type="SAM" id="Phobius"/>
    </source>
</evidence>
<comment type="subcellular location">
    <subcellularLocation>
        <location evidence="1">Membrane</location>
    </subcellularLocation>
</comment>
<dbReference type="SMART" id="SM01378">
    <property type="entry name" value="Romo1"/>
    <property type="match status" value="1"/>
</dbReference>
<evidence type="ECO:0000256" key="4">
    <source>
        <dbReference type="ARBA" id="ARBA00022989"/>
    </source>
</evidence>